<protein>
    <recommendedName>
        <fullName evidence="4">Lipoprotein</fullName>
    </recommendedName>
</protein>
<dbReference type="Pfam" id="PF06693">
    <property type="entry name" value="DUF1190"/>
    <property type="match status" value="1"/>
</dbReference>
<dbReference type="Proteomes" id="UP000008730">
    <property type="component" value="Segment"/>
</dbReference>
<evidence type="ECO:0008006" key="4">
    <source>
        <dbReference type="Google" id="ProtNLM"/>
    </source>
</evidence>
<dbReference type="RefSeq" id="YP_004009624.1">
    <property type="nucleotide sequence ID" value="NC_014661.1"/>
</dbReference>
<feature type="compositionally biased region" description="Gly residues" evidence="1">
    <location>
        <begin position="172"/>
        <end position="182"/>
    </location>
</feature>
<dbReference type="OrthoDB" id="24137at10239"/>
<dbReference type="InterPro" id="IPR009576">
    <property type="entry name" value="Biofilm_formation_YgiB"/>
</dbReference>
<keyword evidence="3" id="KW-1185">Reference proteome</keyword>
<dbReference type="EMBL" id="GU911519">
    <property type="protein sequence ID" value="ADG35972.1"/>
    <property type="molecule type" value="Genomic_DNA"/>
</dbReference>
<feature type="region of interest" description="Disordered" evidence="1">
    <location>
        <begin position="126"/>
        <end position="182"/>
    </location>
</feature>
<reference evidence="2 3" key="1">
    <citation type="journal article" date="2010" name="Virol. J.">
        <title>Genomes of the T4-related bacteriophages as windows on microbial genome evolution.</title>
        <authorList>
            <person name="Petrov V.M."/>
            <person name="Ratnayaka S."/>
            <person name="Nolan J.M."/>
            <person name="Miller E.S."/>
            <person name="Karam J.D."/>
        </authorList>
    </citation>
    <scope>NUCLEOTIDE SEQUENCE [LARGE SCALE GENOMIC DNA]</scope>
</reference>
<accession>E5E3Y8</accession>
<dbReference type="KEGG" id="vg:9925898"/>
<name>E5E3Y8_9CAUD</name>
<proteinExistence type="predicted"/>
<gene>
    <name evidence="2" type="ORF">Acj61p007</name>
</gene>
<feature type="compositionally biased region" description="Low complexity" evidence="1">
    <location>
        <begin position="140"/>
        <end position="171"/>
    </location>
</feature>
<organism evidence="2 3">
    <name type="scientific">Acinetobacter phage Acj61</name>
    <dbReference type="NCBI Taxonomy" id="760732"/>
    <lineage>
        <taxon>Viruses</taxon>
        <taxon>Duplodnaviria</taxon>
        <taxon>Heunggongvirae</taxon>
        <taxon>Uroviricota</taxon>
        <taxon>Caudoviricetes</taxon>
        <taxon>Pantevenvirales</taxon>
        <taxon>Straboviridae</taxon>
        <taxon>Twarogvirinae</taxon>
        <taxon>Lasallevirus</taxon>
        <taxon>Lasallevirus Acj61</taxon>
        <taxon>Acinetobacter virus Acj61</taxon>
    </lineage>
</organism>
<evidence type="ECO:0000313" key="3">
    <source>
        <dbReference type="Proteomes" id="UP000008730"/>
    </source>
</evidence>
<evidence type="ECO:0000313" key="2">
    <source>
        <dbReference type="EMBL" id="ADG35972.1"/>
    </source>
</evidence>
<evidence type="ECO:0000256" key="1">
    <source>
        <dbReference type="SAM" id="MobiDB-lite"/>
    </source>
</evidence>
<dbReference type="PROSITE" id="PS51257">
    <property type="entry name" value="PROKAR_LIPOPROTEIN"/>
    <property type="match status" value="1"/>
</dbReference>
<sequence>MKRLNKTIAMLIVPAFVFAGCSSQDSVATQDSGVAKTADGAYVQVADTLNKSYEEAKANGYTGSYEDWVKLLELHQTNPQAASQQAASSGYSGMDMLMAGAMGMMLGNMMSNGSYNSYRDRQRSYGSSAYVRPSASNLNSARSTESRAQAAARSSATSSSSSRSSVSSASRGGFGGAVSSGG</sequence>
<dbReference type="GeneID" id="9925898"/>